<keyword evidence="3" id="KW-1185">Reference proteome</keyword>
<protein>
    <submittedName>
        <fullName evidence="2">Uncharacterized protein</fullName>
    </submittedName>
</protein>
<gene>
    <name evidence="2" type="ORF">NE237_006293</name>
</gene>
<reference evidence="2" key="1">
    <citation type="journal article" date="2023" name="Plant J.">
        <title>The genome of the king protea, Protea cynaroides.</title>
        <authorList>
            <person name="Chang J."/>
            <person name="Duong T.A."/>
            <person name="Schoeman C."/>
            <person name="Ma X."/>
            <person name="Roodt D."/>
            <person name="Barker N."/>
            <person name="Li Z."/>
            <person name="Van de Peer Y."/>
            <person name="Mizrachi E."/>
        </authorList>
    </citation>
    <scope>NUCLEOTIDE SEQUENCE</scope>
    <source>
        <tissue evidence="2">Young leaves</tissue>
    </source>
</reference>
<dbReference type="AlphaFoldDB" id="A0A9Q0KMV6"/>
<keyword evidence="1" id="KW-0812">Transmembrane</keyword>
<proteinExistence type="predicted"/>
<evidence type="ECO:0000256" key="1">
    <source>
        <dbReference type="SAM" id="Phobius"/>
    </source>
</evidence>
<evidence type="ECO:0000313" key="2">
    <source>
        <dbReference type="EMBL" id="KAJ4973119.1"/>
    </source>
</evidence>
<keyword evidence="1" id="KW-1133">Transmembrane helix</keyword>
<organism evidence="2 3">
    <name type="scientific">Protea cynaroides</name>
    <dbReference type="NCBI Taxonomy" id="273540"/>
    <lineage>
        <taxon>Eukaryota</taxon>
        <taxon>Viridiplantae</taxon>
        <taxon>Streptophyta</taxon>
        <taxon>Embryophyta</taxon>
        <taxon>Tracheophyta</taxon>
        <taxon>Spermatophyta</taxon>
        <taxon>Magnoliopsida</taxon>
        <taxon>Proteales</taxon>
        <taxon>Proteaceae</taxon>
        <taxon>Protea</taxon>
    </lineage>
</organism>
<accession>A0A9Q0KMV6</accession>
<keyword evidence="1" id="KW-0472">Membrane</keyword>
<comment type="caution">
    <text evidence="2">The sequence shown here is derived from an EMBL/GenBank/DDBJ whole genome shotgun (WGS) entry which is preliminary data.</text>
</comment>
<dbReference type="Proteomes" id="UP001141806">
    <property type="component" value="Unassembled WGS sequence"/>
</dbReference>
<feature type="transmembrane region" description="Helical" evidence="1">
    <location>
        <begin position="35"/>
        <end position="55"/>
    </location>
</feature>
<sequence>MPCNLLDVLVVLTTYFEPSRGYDAYNLIKWLVDGFPFIADISIIMVSIFTTPLLLPNAGKKKVRIFFRCTTGALHLLCTPALQRSRIRQDPAWFGCDIGTGLEVDGDPLHKEKITATFLFTKTIQLLKVGTVLLKILAFLSSNSPTPRWHVVQNIPAVHALLSLALFPIESIHFPLKASNAKRDRLASLVTLIVS</sequence>
<evidence type="ECO:0000313" key="3">
    <source>
        <dbReference type="Proteomes" id="UP001141806"/>
    </source>
</evidence>
<dbReference type="EMBL" id="JAMYWD010000004">
    <property type="protein sequence ID" value="KAJ4973119.1"/>
    <property type="molecule type" value="Genomic_DNA"/>
</dbReference>
<name>A0A9Q0KMV6_9MAGN</name>